<sequence length="478" mass="52313">MYLHKLKCLQQGSDYLTDGVLAAVKARVLAFGSELDLLLPSADEVKRLARKIPIARAVEVKGRSHAMLQEVDIDLMEMMDKEGFYTRDLVMTGNGKGPLSIEAPTRKETAVANSRSGTDAVKTLFSPVFMSVGPDGKVQRGCGGIDWKDRPILIVANHQTLASDLGMIITKLYLDHGVLARGLAHPTVMGGPSAGPRTGNDDQGGAGSLGSTFRSFGAVGVSGRNLYDLLNGDEVALLFPGGVREAYKGKGEEYQLIWPTKPEFVRLASRFGATIIPLSAIGADDGLEMLLDSNDLLNLPVIGEQVRRRAEGIPTARAAANVPGMGIEQFISPVVVPKLTESRRYYFLFGAPIYTDCDMDRERCAAVYQEVQDSLAAGLEWLQDRREEDPYQFLSARAPREFLWGEQAPTFPSLEGAQLPWLKYMNETEAYEAEECVVDFVEFDESGKTKEQPEPEPVLSVDDSGSEPPDLDYLPDDM</sequence>
<evidence type="ECO:0000313" key="2">
    <source>
        <dbReference type="EMBL" id="CAD8994101.1"/>
    </source>
</evidence>
<evidence type="ECO:0000256" key="1">
    <source>
        <dbReference type="SAM" id="MobiDB-lite"/>
    </source>
</evidence>
<dbReference type="PANTHER" id="PTHR22753:SF14">
    <property type="entry name" value="MONOACYLGLYCEROL_DIACYLGLYCEROL O-ACYLTRANSFERASE"/>
    <property type="match status" value="1"/>
</dbReference>
<proteinExistence type="predicted"/>
<dbReference type="PANTHER" id="PTHR22753">
    <property type="entry name" value="TRANSMEMBRANE PROTEIN 68"/>
    <property type="match status" value="1"/>
</dbReference>
<dbReference type="GO" id="GO:0016020">
    <property type="term" value="C:membrane"/>
    <property type="evidence" value="ECO:0007669"/>
    <property type="project" value="TreeGrafter"/>
</dbReference>
<name>A0A7S1HX58_9EUGL</name>
<organism evidence="2">
    <name type="scientific">Eutreptiella gymnastica</name>
    <dbReference type="NCBI Taxonomy" id="73025"/>
    <lineage>
        <taxon>Eukaryota</taxon>
        <taxon>Discoba</taxon>
        <taxon>Euglenozoa</taxon>
        <taxon>Euglenida</taxon>
        <taxon>Spirocuta</taxon>
        <taxon>Euglenophyceae</taxon>
        <taxon>Eutreptiales</taxon>
        <taxon>Eutreptiaceae</taxon>
        <taxon>Eutreptiella</taxon>
    </lineage>
</organism>
<accession>A0A7S1HX58</accession>
<dbReference type="EMBL" id="HBGA01013333">
    <property type="protein sequence ID" value="CAD8994101.1"/>
    <property type="molecule type" value="Transcribed_RNA"/>
</dbReference>
<dbReference type="AlphaFoldDB" id="A0A7S1HX58"/>
<protein>
    <recommendedName>
        <fullName evidence="3">Acyltransferase</fullName>
    </recommendedName>
</protein>
<feature type="region of interest" description="Disordered" evidence="1">
    <location>
        <begin position="444"/>
        <end position="478"/>
    </location>
</feature>
<feature type="compositionally biased region" description="Acidic residues" evidence="1">
    <location>
        <begin position="469"/>
        <end position="478"/>
    </location>
</feature>
<gene>
    <name evidence="2" type="ORF">EGYM00392_LOCUS5151</name>
</gene>
<evidence type="ECO:0008006" key="3">
    <source>
        <dbReference type="Google" id="ProtNLM"/>
    </source>
</evidence>
<reference evidence="2" key="1">
    <citation type="submission" date="2021-01" db="EMBL/GenBank/DDBJ databases">
        <authorList>
            <person name="Corre E."/>
            <person name="Pelletier E."/>
            <person name="Niang G."/>
            <person name="Scheremetjew M."/>
            <person name="Finn R."/>
            <person name="Kale V."/>
            <person name="Holt S."/>
            <person name="Cochrane G."/>
            <person name="Meng A."/>
            <person name="Brown T."/>
            <person name="Cohen L."/>
        </authorList>
    </citation>
    <scope>NUCLEOTIDE SEQUENCE</scope>
    <source>
        <strain evidence="2">NIES-381</strain>
    </source>
</reference>